<dbReference type="Gene3D" id="3.90.70.20">
    <property type="match status" value="1"/>
</dbReference>
<dbReference type="Pfam" id="PF13332">
    <property type="entry name" value="Fil_haemagg_2"/>
    <property type="match status" value="1"/>
</dbReference>
<reference evidence="8 9" key="2">
    <citation type="submission" date="2018-11" db="EMBL/GenBank/DDBJ databases">
        <title>Genomic Encyclopedia of Type Strains, Phase IV (KMG-IV): sequencing the most valuable type-strain genomes for metagenomic binning, comparative biology and taxonomic classification.</title>
        <authorList>
            <person name="Goeker M."/>
        </authorList>
    </citation>
    <scope>NUCLEOTIDE SEQUENCE [LARGE SCALE GENOMIC DNA]</scope>
    <source>
        <strain evidence="8 9">DSM 25797</strain>
    </source>
</reference>
<protein>
    <submittedName>
        <fullName evidence="8">Filamentous hemagglutinin</fullName>
    </submittedName>
</protein>
<evidence type="ECO:0000256" key="3">
    <source>
        <dbReference type="ARBA" id="ARBA00022807"/>
    </source>
</evidence>
<evidence type="ECO:0000259" key="6">
    <source>
        <dbReference type="PROSITE" id="PS51459"/>
    </source>
</evidence>
<proteinExistence type="predicted"/>
<dbReference type="InterPro" id="IPR008638">
    <property type="entry name" value="FhaB/CdiA-like_TPS"/>
</dbReference>
<keyword evidence="4" id="KW-0175">Coiled coil</keyword>
<feature type="region of interest" description="Disordered" evidence="5">
    <location>
        <begin position="2053"/>
        <end position="2133"/>
    </location>
</feature>
<dbReference type="GO" id="GO:0015630">
    <property type="term" value="C:microtubule cytoskeleton"/>
    <property type="evidence" value="ECO:0007669"/>
    <property type="project" value="TreeGrafter"/>
</dbReference>
<dbReference type="Proteomes" id="UP000502287">
    <property type="component" value="Chromosome"/>
</dbReference>
<feature type="compositionally biased region" description="Polar residues" evidence="5">
    <location>
        <begin position="2061"/>
        <end position="2073"/>
    </location>
</feature>
<dbReference type="InterPro" id="IPR012334">
    <property type="entry name" value="Pectin_lyas_fold"/>
</dbReference>
<feature type="region of interest" description="Disordered" evidence="5">
    <location>
        <begin position="981"/>
        <end position="1029"/>
    </location>
</feature>
<dbReference type="NCBIfam" id="TIGR01586">
    <property type="entry name" value="yopT_cys_prot"/>
    <property type="match status" value="1"/>
</dbReference>
<feature type="compositionally biased region" description="Basic and acidic residues" evidence="5">
    <location>
        <begin position="2175"/>
        <end position="2213"/>
    </location>
</feature>
<dbReference type="SUPFAM" id="SSF54001">
    <property type="entry name" value="Cysteine proteinases"/>
    <property type="match status" value="1"/>
</dbReference>
<keyword evidence="3" id="KW-0788">Thiol protease</keyword>
<keyword evidence="9" id="KW-1185">Reference proteome</keyword>
<dbReference type="EMBL" id="RKQT01000003">
    <property type="protein sequence ID" value="RPE92313.1"/>
    <property type="molecule type" value="Genomic_DNA"/>
</dbReference>
<dbReference type="EMBL" id="CP015029">
    <property type="protein sequence ID" value="QIM64766.1"/>
    <property type="molecule type" value="Genomic_DNA"/>
</dbReference>
<dbReference type="PANTHER" id="PTHR15073:SF1">
    <property type="entry name" value="RETICULOCYTE-BINDING PROTEIN HOMOLOG 2A"/>
    <property type="match status" value="1"/>
</dbReference>
<reference evidence="7 10" key="1">
    <citation type="submission" date="2016-03" db="EMBL/GenBank/DDBJ databases">
        <authorList>
            <person name="Hansen M.J."/>
            <person name="Bojesen A.M."/>
            <person name="Planet P."/>
        </authorList>
    </citation>
    <scope>NUCLEOTIDE SEQUENCE [LARGE SCALE GENOMIC DNA]</scope>
    <source>
        <strain evidence="7 10">HPA 21</strain>
    </source>
</reference>
<dbReference type="InterPro" id="IPR003812">
    <property type="entry name" value="Fido"/>
</dbReference>
<feature type="compositionally biased region" description="Basic and acidic residues" evidence="5">
    <location>
        <begin position="2338"/>
        <end position="2363"/>
    </location>
</feature>
<name>A0AAE6X6G4_9PAST</name>
<feature type="region of interest" description="Disordered" evidence="5">
    <location>
        <begin position="2148"/>
        <end position="2410"/>
    </location>
</feature>
<dbReference type="GO" id="GO:0006508">
    <property type="term" value="P:proteolysis"/>
    <property type="evidence" value="ECO:0007669"/>
    <property type="project" value="UniProtKB-KW"/>
</dbReference>
<feature type="compositionally biased region" description="Polar residues" evidence="5">
    <location>
        <begin position="2162"/>
        <end position="2173"/>
    </location>
</feature>
<feature type="compositionally biased region" description="Basic and acidic residues" evidence="5">
    <location>
        <begin position="1566"/>
        <end position="1580"/>
    </location>
</feature>
<dbReference type="GO" id="GO:0004197">
    <property type="term" value="F:cysteine-type endopeptidase activity"/>
    <property type="evidence" value="ECO:0007669"/>
    <property type="project" value="InterPro"/>
</dbReference>
<dbReference type="Pfam" id="PF02661">
    <property type="entry name" value="Fic"/>
    <property type="match status" value="1"/>
</dbReference>
<feature type="compositionally biased region" description="Basic and acidic residues" evidence="5">
    <location>
        <begin position="2238"/>
        <end position="2263"/>
    </location>
</feature>
<dbReference type="InterPro" id="IPR011050">
    <property type="entry name" value="Pectin_lyase_fold/virulence"/>
</dbReference>
<evidence type="ECO:0000256" key="2">
    <source>
        <dbReference type="ARBA" id="ARBA00022801"/>
    </source>
</evidence>
<dbReference type="SUPFAM" id="SSF51126">
    <property type="entry name" value="Pectin lyase-like"/>
    <property type="match status" value="1"/>
</dbReference>
<dbReference type="Gene3D" id="1.10.3290.10">
    <property type="entry name" value="Fido-like domain"/>
    <property type="match status" value="1"/>
</dbReference>
<feature type="compositionally biased region" description="Basic and acidic residues" evidence="5">
    <location>
        <begin position="2288"/>
        <end position="2313"/>
    </location>
</feature>
<dbReference type="KEGG" id="fcl:A4G17_04605"/>
<evidence type="ECO:0000313" key="9">
    <source>
        <dbReference type="Proteomes" id="UP000276901"/>
    </source>
</evidence>
<dbReference type="InterPro" id="IPR036597">
    <property type="entry name" value="Fido-like_dom_sf"/>
</dbReference>
<dbReference type="GO" id="GO:0000226">
    <property type="term" value="P:microtubule cytoskeleton organization"/>
    <property type="evidence" value="ECO:0007669"/>
    <property type="project" value="TreeGrafter"/>
</dbReference>
<keyword evidence="1" id="KW-0645">Protease</keyword>
<dbReference type="Gene3D" id="2.160.20.10">
    <property type="entry name" value="Single-stranded right-handed beta-helix, Pectin lyase-like"/>
    <property type="match status" value="1"/>
</dbReference>
<feature type="region of interest" description="Disordered" evidence="5">
    <location>
        <begin position="2422"/>
        <end position="2454"/>
    </location>
</feature>
<evidence type="ECO:0000313" key="10">
    <source>
        <dbReference type="Proteomes" id="UP000502287"/>
    </source>
</evidence>
<evidence type="ECO:0000256" key="1">
    <source>
        <dbReference type="ARBA" id="ARBA00022670"/>
    </source>
</evidence>
<dbReference type="Pfam" id="PF05860">
    <property type="entry name" value="TPS"/>
    <property type="match status" value="1"/>
</dbReference>
<organism evidence="7 10">
    <name type="scientific">Frederiksenia canicola</name>
    <dbReference type="NCBI Taxonomy" id="123824"/>
    <lineage>
        <taxon>Bacteria</taxon>
        <taxon>Pseudomonadati</taxon>
        <taxon>Pseudomonadota</taxon>
        <taxon>Gammaproteobacteria</taxon>
        <taxon>Pasteurellales</taxon>
        <taxon>Pasteurellaceae</taxon>
        <taxon>Frederiksenia</taxon>
    </lineage>
</organism>
<dbReference type="SUPFAM" id="SSF140931">
    <property type="entry name" value="Fic-like"/>
    <property type="match status" value="1"/>
</dbReference>
<dbReference type="InterPro" id="IPR051483">
    <property type="entry name" value="MAP7_domain-containing"/>
</dbReference>
<accession>A0AAE6X6G4</accession>
<dbReference type="PROSITE" id="PS51459">
    <property type="entry name" value="FIDO"/>
    <property type="match status" value="1"/>
</dbReference>
<sequence>MNKNRYKLVFSKAKSCLVPVAEFINSVTENNKSEKKNGKKEQESYRLSFLSQSIQEIVRHVLALPILLSLPAMATANPIEVDPNHKDKVSVEITSNNVAIIDIAKPEHDGISDNRFNKFNVENGAVFKNNKQADTSTLVGYQEKSKHLRDQSAKAILAQVTGHEETKLKGGLEVLGDKADLLIVNPNGVSVNGVRTFNTDRLVISTSNVIDPKKGLHLSVDKGQVSIEENGLATDGLRYVDIVAKKINQKGAIKHNTKTTLNPANINLVAGSSDYDVEKRTAKSKNVHNEEVILTGAETGSMYGDKVQFIVTDKGAGVHHKGIILSEADIVIESQGGKVSIETIQAKNVIDIKKAKNVEVNNKLEGRYILVDAKQTDLKKNASLKAGENILIDSSVNLENASKVRAKRVNISGENTKVSENATIIGHTITLDSKIDNKGTISARNTRITSKNLKNTGDILAEDELYLSVHGVKKMNDSQNVIENNYTNSGTIQSKNNAELIFLDNTSFSANLHGNLPQAKNTLKIISDDFTVEKDKEIQVANNLTIISNNLLNNGLITAFNTLDISAGRKATNNGLIGAGKSVKLNAIDIHNGEKGIFHSEGTTYLDAAFDFINDGKILSRKKLTLSASHLVNNATVTGDVIGKRYFVGSSSTNPRNLLRYDVYKIGGWIEELEGLNIKIKSMGHILSEDGFEFIQRDNKNPNESGIDNYGIINIKGEFFNNGTTRIRNNAKGISKDLGYHYFQKDNNASFLLRFQPFGRFGFISNPLSGESVYPFSSLKGLLDHLLYNEEAIKSSSLYSGYSSEYLKILKNIQSPQLQKVLTQVFGQDWESRDLQDLRRKWASAKRNPLLVEFYPDTQAKILADSITGSIQNIQNGNNGITNKFDSTLSAGNTKIVLPKVTFKNISSQSQDSSSDIDLSVLADLLGETNLFIDRSLQLQKPKPPVFNPNDEDKKLLEETEQEKLERIRKAKEEAERLLEEERQRKAQKAKEEKERQERIAKERREKAEKELQERQRKEREALEDEQSRLKAEKKRLEELERKSRELAERQRQEKLALEEKLRKEQEEAERKLQEEQLAREKAEEQKRQEEELRLKEYRAKLEQERRKAEELANQRALLENANRPRVEVDPLYHTRVKYIKQEEYVGADYFFNKVASEVKGQNKVTVIGDNYFQHQLITRTIEKKVDNHLSLKYDLNNRDLVKRLMDNAVNKSQELNLTVGQALTKEQQASLKEDIIWYVKSEVNGKEVFIPQVYLAPETLADAKKYQGLGQAVIKARDIELKSKEFNNAGSVIANKIDIEAEGKIINSGDILSREKTKLKGLEGVELISQTVTNDQGNTVTEKANVISEGHVHLEAGLDKNVDLKAANVKGKTGFIKSKDLNVQDTYEVKTTHKSKEIKSRFSGLNVGVETLDKVDVNSVGSDVKFEHLHLALKGDLNQQGSKIDTDKTTGIVQGNINTKAGKNYSHSERTESILSLELAGGASALGHSTQISANEYSDPSIKSGPSDNAGVNADLGLALSNKIEAEALLKHKNSEFNAKSGKLHVLGNADIGGVDINKSGNELSQDKQSDKAKPSKEVAAEVANTSLEEARKQKQKDLQALSKEQIADLMAEKGEDFYAKERSKKDEGFTLSAGSISSTKEKDSYFKAEAGFKVKVGVEAEGHSAAADFATGIAKHVNDKKQGLKQDGTVALQHASEALGLVTGDLVGGSVKRKIEFDASASVLRDKQDVRTHIGGKTSLIARDGDITLNNVQSDENSELSLTAKENININAGEREQKENATAVSEKIFDGATSSCGVMSKGCTVGVTGGVEASVHISNSDKKEVQNSELLSKKVTINAGKDLNLNGANIRTKQLNIDVEGTTNIISKQDHIERSEHSINAGATGGASINTALEITPTGTISAGYGYEYEKGNKINKQSGIIADRIVGELNDVNLSAGHIVDHNKGKDVVIKGNVTHQNVEESYHKDGGHGGGTVGINERGTAQLSLRGGRAEQHHYDATQKSTLDGIKSEDTSINTDINKAKEVHRDDRIAKSKFEFEILDAVELGQKARDKVKSHSSKLNDNSQNSTRNRPLVQEDSASSNKVAETNPNNQAKRVLPELPTENSTKQKVESDYEEISAFTPKAKSAEVESDYADISTFAPKAKANEVESDYAEIPNLTPKNTDIATPQPKSKAELEDLYAKVDKSPEARAKAEQRSAEAEAKQPKKAVVEADDTPPALPPRPQAEENPYATIDKSPEARAKAEQRSAEAEAKQPKKAVVEADDTPPALPPRPQAEENPYATIDKSPEARAKAEQRSAEAEAKQPKKAVVEADDTPPVLPPRPQAEENPYATIDKSPEARAKAEQRSVEAEAKQPKKAVVEADDTPPALPPRPQADVSKAVVEKADVAKPSEETAAPVVTEKKAESESFLSKVKKFFKGSDSDKAKKSPKTETKAESKASDAEPNYDNLPDSANLKGLLSLEKQRNADFGEQVLKNPQFLAEAKEAAKKYIPESTIKQMGDSPEFNDILTEGARKVEQRINDAVTFKPTAEEFNAIQNLVKELPKGTVITDTKVATDSVTEALASTSKTIQKNPELKEQIRGAIEEFLVKSKDQDLTVEMIEKLNHGLRPDEGADRVLYKKETLTKENAVFSSPESSKIQLKATVDFINQARKNGVEPSVLAGLVYQRLIAYHPFAEGNGRMARVIVNKLLLDAGYPPFTKFNESFETQIIPQTNTTAKSASSSEVVKEFLKELSQKNLPAGSEALPKLQKTEENAPLVAPKVESQTEATTKKATPIDDKVQASTLVEKPRSALQQVKDKFQPLRVGKKIKEVRNSVEQYGGEVSFKYAQSKGEVFNEIIKHSETEHGTCEATCAFWIAKKVNDDQSLFKEIYPNGKEGKLDKQAFEKIKKLQTEFINSGSSATQQFKFTESWLNEQGAKVKQKQVGEYSRKDEVSGTVTNTEVKSLINAILDTGDSHSGVKKISINLEGGSHTVAASVKGEQVIFFDPNFGEITFKKREHFENWFKEAFWSKSGYAGTNSGKRFFNVINYDAK</sequence>
<dbReference type="Proteomes" id="UP000276901">
    <property type="component" value="Unassembled WGS sequence"/>
</dbReference>
<evidence type="ECO:0000313" key="7">
    <source>
        <dbReference type="EMBL" id="QIM64766.1"/>
    </source>
</evidence>
<dbReference type="InterPro" id="IPR006473">
    <property type="entry name" value="Peptidase_C58_Yopt"/>
</dbReference>
<feature type="compositionally biased region" description="Basic and acidic residues" evidence="5">
    <location>
        <begin position="2422"/>
        <end position="2444"/>
    </location>
</feature>
<dbReference type="InterPro" id="IPR038765">
    <property type="entry name" value="Papain-like_cys_pep_sf"/>
</dbReference>
<feature type="compositionally biased region" description="Basic and acidic residues" evidence="5">
    <location>
        <begin position="2384"/>
        <end position="2395"/>
    </location>
</feature>
<feature type="domain" description="Fido" evidence="6">
    <location>
        <begin position="2599"/>
        <end position="2736"/>
    </location>
</feature>
<dbReference type="PANTHER" id="PTHR15073">
    <property type="entry name" value="MICROTUBULE-ASSOCIATED PROTEIN"/>
    <property type="match status" value="1"/>
</dbReference>
<dbReference type="NCBIfam" id="TIGR01901">
    <property type="entry name" value="adhes_NPXG"/>
    <property type="match status" value="1"/>
</dbReference>
<dbReference type="SMART" id="SM00912">
    <property type="entry name" value="Haemagg_act"/>
    <property type="match status" value="1"/>
</dbReference>
<keyword evidence="2" id="KW-0378">Hydrolase</keyword>
<dbReference type="CDD" id="cd20498">
    <property type="entry name" value="C58_YopT"/>
    <property type="match status" value="1"/>
</dbReference>
<dbReference type="Pfam" id="PF03543">
    <property type="entry name" value="Peptidase_C58"/>
    <property type="match status" value="1"/>
</dbReference>
<feature type="region of interest" description="Disordered" evidence="5">
    <location>
        <begin position="1559"/>
        <end position="1580"/>
    </location>
</feature>
<feature type="compositionally biased region" description="Polar residues" evidence="5">
    <location>
        <begin position="2080"/>
        <end position="2096"/>
    </location>
</feature>
<evidence type="ECO:0000313" key="8">
    <source>
        <dbReference type="EMBL" id="RPE92313.1"/>
    </source>
</evidence>
<gene>
    <name evidence="7" type="ORF">A4G17_04605</name>
    <name evidence="8" type="ORF">EDC49_1611</name>
</gene>
<evidence type="ECO:0000256" key="5">
    <source>
        <dbReference type="SAM" id="MobiDB-lite"/>
    </source>
</evidence>
<dbReference type="InterPro" id="IPR025157">
    <property type="entry name" value="Hemagglutinin_rpt"/>
</dbReference>
<dbReference type="RefSeq" id="WP_123957228.1">
    <property type="nucleotide sequence ID" value="NZ_CP015029.1"/>
</dbReference>
<evidence type="ECO:0000256" key="4">
    <source>
        <dbReference type="ARBA" id="ARBA00023054"/>
    </source>
</evidence>